<evidence type="ECO:0000256" key="1">
    <source>
        <dbReference type="SAM" id="MobiDB-lite"/>
    </source>
</evidence>
<feature type="compositionally biased region" description="Polar residues" evidence="1">
    <location>
        <begin position="29"/>
        <end position="38"/>
    </location>
</feature>
<evidence type="ECO:0000313" key="2">
    <source>
        <dbReference type="EMBL" id="SPN98827.1"/>
    </source>
</evidence>
<proteinExistence type="predicted"/>
<dbReference type="EMBL" id="ONZQ02000002">
    <property type="protein sequence ID" value="SPN98827.1"/>
    <property type="molecule type" value="Genomic_DNA"/>
</dbReference>
<protein>
    <submittedName>
        <fullName evidence="2">Uncharacterized protein</fullName>
    </submittedName>
</protein>
<feature type="compositionally biased region" description="Polar residues" evidence="1">
    <location>
        <begin position="1"/>
        <end position="20"/>
    </location>
</feature>
<feature type="region of interest" description="Disordered" evidence="1">
    <location>
        <begin position="1"/>
        <end position="81"/>
    </location>
</feature>
<organism evidence="2 3">
    <name type="scientific">Cephalotrichum gorgonifer</name>
    <dbReference type="NCBI Taxonomy" id="2041049"/>
    <lineage>
        <taxon>Eukaryota</taxon>
        <taxon>Fungi</taxon>
        <taxon>Dikarya</taxon>
        <taxon>Ascomycota</taxon>
        <taxon>Pezizomycotina</taxon>
        <taxon>Sordariomycetes</taxon>
        <taxon>Hypocreomycetidae</taxon>
        <taxon>Microascales</taxon>
        <taxon>Microascaceae</taxon>
        <taxon>Cephalotrichum</taxon>
    </lineage>
</organism>
<sequence>MGKGCTTTRFPTGQDQSASRPASGRAPTSVRSNRQSLASLGPLNETANREGSVTLEDPGVVPPGDHHPRKAPPYLVPASDNHPTASMAVEAPLALTLTAKQTALTSLYSLRIPLSRKPSSRPQKAQVNAVNLWANEVAMFPPLKA</sequence>
<accession>A0AAE8MU32</accession>
<dbReference type="Proteomes" id="UP001187682">
    <property type="component" value="Unassembled WGS sequence"/>
</dbReference>
<dbReference type="AlphaFoldDB" id="A0AAE8MU32"/>
<gene>
    <name evidence="2" type="ORF">DNG_01868</name>
</gene>
<name>A0AAE8MU32_9PEZI</name>
<evidence type="ECO:0000313" key="3">
    <source>
        <dbReference type="Proteomes" id="UP001187682"/>
    </source>
</evidence>
<keyword evidence="3" id="KW-1185">Reference proteome</keyword>
<comment type="caution">
    <text evidence="2">The sequence shown here is derived from an EMBL/GenBank/DDBJ whole genome shotgun (WGS) entry which is preliminary data.</text>
</comment>
<reference evidence="2" key="1">
    <citation type="submission" date="2018-03" db="EMBL/GenBank/DDBJ databases">
        <authorList>
            <person name="Guldener U."/>
        </authorList>
    </citation>
    <scope>NUCLEOTIDE SEQUENCE</scope>
</reference>